<evidence type="ECO:0000256" key="1">
    <source>
        <dbReference type="SAM" id="MobiDB-lite"/>
    </source>
</evidence>
<reference evidence="3 4" key="1">
    <citation type="submission" date="2019-12" db="EMBL/GenBank/DDBJ databases">
        <authorList>
            <person name="Alioto T."/>
            <person name="Alioto T."/>
            <person name="Gomez Garrido J."/>
        </authorList>
    </citation>
    <scope>NUCLEOTIDE SEQUENCE [LARGE SCALE GENOMIC DNA]</scope>
</reference>
<protein>
    <submittedName>
        <fullName evidence="3">Transcription factor bHLH140 isoform X2</fullName>
    </submittedName>
</protein>
<dbReference type="FunFam" id="3.30.428.10:FF:000004">
    <property type="entry name" value="aprataxin isoform X2"/>
    <property type="match status" value="1"/>
</dbReference>
<evidence type="ECO:0000313" key="4">
    <source>
        <dbReference type="Proteomes" id="UP000594638"/>
    </source>
</evidence>
<dbReference type="GO" id="GO:0003697">
    <property type="term" value="F:single-stranded DNA binding"/>
    <property type="evidence" value="ECO:0007669"/>
    <property type="project" value="TreeGrafter"/>
</dbReference>
<dbReference type="Gene3D" id="3.40.220.10">
    <property type="entry name" value="Leucine Aminopeptidase, subunit E, domain 1"/>
    <property type="match status" value="1"/>
</dbReference>
<dbReference type="InterPro" id="IPR043472">
    <property type="entry name" value="Macro_dom-like"/>
</dbReference>
<dbReference type="PROSITE" id="PS00892">
    <property type="entry name" value="HIT_1"/>
    <property type="match status" value="1"/>
</dbReference>
<dbReference type="InterPro" id="IPR036265">
    <property type="entry name" value="HIT-like_sf"/>
</dbReference>
<dbReference type="PANTHER" id="PTHR12486">
    <property type="entry name" value="APRATAXIN-RELATED"/>
    <property type="match status" value="1"/>
</dbReference>
<dbReference type="Pfam" id="PF11969">
    <property type="entry name" value="DcpS_C"/>
    <property type="match status" value="1"/>
</dbReference>
<dbReference type="GO" id="GO:1990165">
    <property type="term" value="F:single-strand break-containing DNA binding"/>
    <property type="evidence" value="ECO:0007669"/>
    <property type="project" value="TreeGrafter"/>
</dbReference>
<dbReference type="GO" id="GO:0030983">
    <property type="term" value="F:mismatched DNA binding"/>
    <property type="evidence" value="ECO:0007669"/>
    <property type="project" value="TreeGrafter"/>
</dbReference>
<dbReference type="Gramene" id="OE9A051935T1">
    <property type="protein sequence ID" value="OE9A051935C1"/>
    <property type="gene ID" value="OE9A051935"/>
</dbReference>
<organism evidence="3 4">
    <name type="scientific">Olea europaea subsp. europaea</name>
    <dbReference type="NCBI Taxonomy" id="158383"/>
    <lineage>
        <taxon>Eukaryota</taxon>
        <taxon>Viridiplantae</taxon>
        <taxon>Streptophyta</taxon>
        <taxon>Embryophyta</taxon>
        <taxon>Tracheophyta</taxon>
        <taxon>Spermatophyta</taxon>
        <taxon>Magnoliopsida</taxon>
        <taxon>eudicotyledons</taxon>
        <taxon>Gunneridae</taxon>
        <taxon>Pentapetalae</taxon>
        <taxon>asterids</taxon>
        <taxon>lamiids</taxon>
        <taxon>Lamiales</taxon>
        <taxon>Oleaceae</taxon>
        <taxon>Oleeae</taxon>
        <taxon>Olea</taxon>
    </lineage>
</organism>
<dbReference type="FunFam" id="3.40.50.300:FF:002337">
    <property type="entry name" value="Transcription factor bHLH140"/>
    <property type="match status" value="1"/>
</dbReference>
<dbReference type="SUPFAM" id="SSF52540">
    <property type="entry name" value="P-loop containing nucleoside triphosphate hydrolases"/>
    <property type="match status" value="1"/>
</dbReference>
<dbReference type="SUPFAM" id="SSF52949">
    <property type="entry name" value="Macro domain-like"/>
    <property type="match status" value="1"/>
</dbReference>
<dbReference type="InterPro" id="IPR027417">
    <property type="entry name" value="P-loop_NTPase"/>
</dbReference>
<dbReference type="PANTHER" id="PTHR12486:SF4">
    <property type="entry name" value="APRATAXIN"/>
    <property type="match status" value="1"/>
</dbReference>
<dbReference type="OrthoDB" id="3512845at2759"/>
<dbReference type="Gene3D" id="3.40.50.300">
    <property type="entry name" value="P-loop containing nucleotide triphosphate hydrolases"/>
    <property type="match status" value="1"/>
</dbReference>
<feature type="region of interest" description="Disordered" evidence="1">
    <location>
        <begin position="1"/>
        <end position="26"/>
    </location>
</feature>
<dbReference type="InterPro" id="IPR019808">
    <property type="entry name" value="Histidine_triad_CS"/>
</dbReference>
<gene>
    <name evidence="3" type="ORF">OLEA9_A051935</name>
</gene>
<dbReference type="Pfam" id="PF13671">
    <property type="entry name" value="AAA_33"/>
    <property type="match status" value="1"/>
</dbReference>
<proteinExistence type="predicted"/>
<dbReference type="Proteomes" id="UP000594638">
    <property type="component" value="Unassembled WGS sequence"/>
</dbReference>
<dbReference type="GO" id="GO:0005634">
    <property type="term" value="C:nucleus"/>
    <property type="evidence" value="ECO:0007669"/>
    <property type="project" value="TreeGrafter"/>
</dbReference>
<dbReference type="Gene3D" id="3.30.428.10">
    <property type="entry name" value="HIT-like"/>
    <property type="match status" value="1"/>
</dbReference>
<evidence type="ECO:0000259" key="2">
    <source>
        <dbReference type="Pfam" id="PF16278"/>
    </source>
</evidence>
<keyword evidence="4" id="KW-1185">Reference proteome</keyword>
<dbReference type="EMBL" id="CACTIH010001868">
    <property type="protein sequence ID" value="CAA2966777.1"/>
    <property type="molecule type" value="Genomic_DNA"/>
</dbReference>
<dbReference type="GO" id="GO:0003725">
    <property type="term" value="F:double-stranded RNA binding"/>
    <property type="evidence" value="ECO:0007669"/>
    <property type="project" value="TreeGrafter"/>
</dbReference>
<dbReference type="GO" id="GO:0033699">
    <property type="term" value="F:DNA 5'-adenosine monophosphate hydrolase activity"/>
    <property type="evidence" value="ECO:0007669"/>
    <property type="project" value="TreeGrafter"/>
</dbReference>
<dbReference type="InterPro" id="IPR032566">
    <property type="entry name" value="Znf-C2HE"/>
</dbReference>
<comment type="caution">
    <text evidence="3">The sequence shown here is derived from an EMBL/GenBank/DDBJ whole genome shotgun (WGS) entry which is preliminary data.</text>
</comment>
<dbReference type="SUPFAM" id="SSF54197">
    <property type="entry name" value="HIT-like"/>
    <property type="match status" value="1"/>
</dbReference>
<name>A0A8S0QRB3_OLEEU</name>
<dbReference type="AlphaFoldDB" id="A0A8S0QRB3"/>
<dbReference type="GO" id="GO:0000012">
    <property type="term" value="P:single strand break repair"/>
    <property type="evidence" value="ECO:0007669"/>
    <property type="project" value="TreeGrafter"/>
</dbReference>
<dbReference type="Pfam" id="PF16278">
    <property type="entry name" value="zf-C2HE"/>
    <property type="match status" value="1"/>
</dbReference>
<evidence type="ECO:0000313" key="3">
    <source>
        <dbReference type="EMBL" id="CAA2966777.1"/>
    </source>
</evidence>
<accession>A0A8S0QRB3</accession>
<sequence length="621" mass="69358">MEIDRGSTSHDQITRKHGEDKEEEERGKLNPIVVLLLGAPGSGKSTFCDHVMKNCPRPWARICQDTISNGKSGTKIQCLASAGTALKDGKGVFIDRCNLEREQRAEFLKLGGPKVEKHAVVLDLPAKLCISQSVKRSGHKDNLQGGKASAVVNRMLQKKELPKLSEGFTRITFCQDENDVQETINMYIALGPSGDAISEANVSQKSVHNEASKEKDLGIESTQNISFRLGQAFEEVKDCERVEMTSFAGRNASDNIPTLAFPSISTAVFQFNLEKASDIIVEKVEEFISKIGKGRLVLVDLSHGSKILSLVRTKAAKKNVESSKFFTVVGDITRLHSCEGLNCNVIANAANWFVPINASSLNCLCLLIFFILKVTGLKSDRVTGCYIICKHDTIEMISGVIHEIYSKKKCGRELERMGDSRSFHIADRILSQHGSQEIRHRMAQRHLLVLARGEGLDRLADVCREHLSLLKTMHAVGLKWAEKFLDENKSLVFRLGYHSAPSMRQLHLHVISQDFDSKHLKNKKHWNSFNTPFFRDSVDVIQEINEHGKAMLKNEDNFLSMELRCHRCQSAHPNIPRLRSHICSCQAPFPTALPQNSHLVFVPSEDVLANSYSLCNSFSDV</sequence>
<feature type="domain" description="Aprataxin C2HE/C2H2/C2HC zinc finger" evidence="2">
    <location>
        <begin position="530"/>
        <end position="582"/>
    </location>
</feature>